<evidence type="ECO:0000313" key="2">
    <source>
        <dbReference type="Proteomes" id="UP000249341"/>
    </source>
</evidence>
<dbReference type="EMBL" id="QLMJ01000024">
    <property type="protein sequence ID" value="RAK27194.1"/>
    <property type="molecule type" value="Genomic_DNA"/>
</dbReference>
<reference evidence="1 2" key="1">
    <citation type="submission" date="2018-06" db="EMBL/GenBank/DDBJ databases">
        <title>Genomic Encyclopedia of Type Strains, Phase III (KMG-III): the genomes of soil and plant-associated and newly described type strains.</title>
        <authorList>
            <person name="Whitman W."/>
        </authorList>
    </citation>
    <scope>NUCLEOTIDE SEQUENCE [LARGE SCALE GENOMIC DNA]</scope>
    <source>
        <strain evidence="1 2">CGMCC 4.7090</strain>
    </source>
</reference>
<dbReference type="Proteomes" id="UP000249341">
    <property type="component" value="Unassembled WGS sequence"/>
</dbReference>
<sequence>MSHPKLQLARVEVDIDGDITGLFHMNAEKSRVLVSLEFARLAAAARSSDGIGFNEYFDLAEQVFRTSNSRSMKRRSMIHPGSGLPSSVKDVIRKEVPPIIGQDPIEIRWDTFVDDSFFRVDREQNTLWINKRYRKMLLGDKHGGLNDLPLVKALLYLLVADSFEGEYHGARDKDNIELWQSVLTTAVQAERR</sequence>
<evidence type="ECO:0000313" key="1">
    <source>
        <dbReference type="EMBL" id="RAK27194.1"/>
    </source>
</evidence>
<accession>A0A327Z0S4</accession>
<keyword evidence="2" id="KW-1185">Reference proteome</keyword>
<comment type="caution">
    <text evidence="1">The sequence shown here is derived from an EMBL/GenBank/DDBJ whole genome shotgun (WGS) entry which is preliminary data.</text>
</comment>
<dbReference type="AlphaFoldDB" id="A0A327Z0S4"/>
<name>A0A327Z0S4_9ACTN</name>
<organism evidence="1 2">
    <name type="scientific">Actinoplanes lutulentus</name>
    <dbReference type="NCBI Taxonomy" id="1287878"/>
    <lineage>
        <taxon>Bacteria</taxon>
        <taxon>Bacillati</taxon>
        <taxon>Actinomycetota</taxon>
        <taxon>Actinomycetes</taxon>
        <taxon>Micromonosporales</taxon>
        <taxon>Micromonosporaceae</taxon>
        <taxon>Actinoplanes</taxon>
    </lineage>
</organism>
<proteinExistence type="predicted"/>
<gene>
    <name evidence="1" type="ORF">B0I29_12481</name>
</gene>
<protein>
    <submittedName>
        <fullName evidence="1">Uncharacterized protein</fullName>
    </submittedName>
</protein>